<evidence type="ECO:0000313" key="2">
    <source>
        <dbReference type="Proteomes" id="UP000225275"/>
    </source>
</evidence>
<evidence type="ECO:0008006" key="3">
    <source>
        <dbReference type="Google" id="ProtNLM"/>
    </source>
</evidence>
<dbReference type="Proteomes" id="UP000225275">
    <property type="component" value="Unassembled WGS sequence"/>
</dbReference>
<dbReference type="EMBL" id="MTJS01000002">
    <property type="protein sequence ID" value="PFG88792.1"/>
    <property type="molecule type" value="Genomic_DNA"/>
</dbReference>
<evidence type="ECO:0000313" key="1">
    <source>
        <dbReference type="EMBL" id="PFG88792.1"/>
    </source>
</evidence>
<reference evidence="1" key="2">
    <citation type="journal article" date="2018" name="Food Control">
        <title>Characterization of Lactococcus lactis isolates from herbs, fruits and vegetables for use as biopreservatives against Listeria monocytogenes in cheese.</title>
        <authorList>
            <person name="Ho V."/>
            <person name="Lo R."/>
            <person name="Bansal N."/>
            <person name="Turner M.S."/>
        </authorList>
    </citation>
    <scope>NUCLEOTIDE SEQUENCE</scope>
    <source>
        <strain evidence="1">537</strain>
    </source>
</reference>
<accession>A0AAP8E0S8</accession>
<sequence length="122" mass="13885">MVKPARKETEMTTIGKVKIVEIEDGPFMTDGEIAKYLYKTEVLDEKGNIDKKSNAYLRAQGNSKKFADNAPDGFVIDVDGRLTHLIAFLAWSIWSKKYRGMSRAPKFIDYFTENKNTLTSIL</sequence>
<proteinExistence type="predicted"/>
<comment type="caution">
    <text evidence="1">The sequence shown here is derived from an EMBL/GenBank/DDBJ whole genome shotgun (WGS) entry which is preliminary data.</text>
</comment>
<reference evidence="1" key="1">
    <citation type="submission" date="2017-01" db="EMBL/GenBank/DDBJ databases">
        <authorList>
            <person name="Lo R."/>
        </authorList>
    </citation>
    <scope>NUCLEOTIDE SEQUENCE</scope>
    <source>
        <strain evidence="1">537</strain>
    </source>
</reference>
<organism evidence="1 2">
    <name type="scientific">Lactococcus lactis</name>
    <dbReference type="NCBI Taxonomy" id="1358"/>
    <lineage>
        <taxon>Bacteria</taxon>
        <taxon>Bacillati</taxon>
        <taxon>Bacillota</taxon>
        <taxon>Bacilli</taxon>
        <taxon>Lactobacillales</taxon>
        <taxon>Streptococcaceae</taxon>
        <taxon>Lactococcus</taxon>
    </lineage>
</organism>
<gene>
    <name evidence="1" type="ORF">BW154_04655</name>
</gene>
<name>A0AAP8E0S8_9LACT</name>
<protein>
    <recommendedName>
        <fullName evidence="3">Prophage protein</fullName>
    </recommendedName>
</protein>
<dbReference type="AlphaFoldDB" id="A0AAP8E0S8"/>